<evidence type="ECO:0000256" key="2">
    <source>
        <dbReference type="ARBA" id="ARBA00022692"/>
    </source>
</evidence>
<evidence type="ECO:0000313" key="7">
    <source>
        <dbReference type="EMBL" id="ROS44676.1"/>
    </source>
</evidence>
<feature type="transmembrane region" description="Helical" evidence="5">
    <location>
        <begin position="88"/>
        <end position="107"/>
    </location>
</feature>
<keyword evidence="2 5" id="KW-0812">Transmembrane</keyword>
<dbReference type="SUPFAM" id="SSF103473">
    <property type="entry name" value="MFS general substrate transporter"/>
    <property type="match status" value="1"/>
</dbReference>
<evidence type="ECO:0000313" key="8">
    <source>
        <dbReference type="Proteomes" id="UP000274843"/>
    </source>
</evidence>
<feature type="transmembrane region" description="Helical" evidence="5">
    <location>
        <begin position="252"/>
        <end position="272"/>
    </location>
</feature>
<feature type="transmembrane region" description="Helical" evidence="5">
    <location>
        <begin position="345"/>
        <end position="371"/>
    </location>
</feature>
<feature type="transmembrane region" description="Helical" evidence="5">
    <location>
        <begin position="56"/>
        <end position="76"/>
    </location>
</feature>
<keyword evidence="3 5" id="KW-1133">Transmembrane helix</keyword>
<dbReference type="Proteomes" id="UP000274843">
    <property type="component" value="Unassembled WGS sequence"/>
</dbReference>
<name>A0A3N2H6X9_9PSEU</name>
<dbReference type="Gene3D" id="1.20.1250.20">
    <property type="entry name" value="MFS general substrate transporter like domains"/>
    <property type="match status" value="1"/>
</dbReference>
<proteinExistence type="predicted"/>
<feature type="transmembrane region" description="Helical" evidence="5">
    <location>
        <begin position="321"/>
        <end position="339"/>
    </location>
</feature>
<evidence type="ECO:0000256" key="5">
    <source>
        <dbReference type="SAM" id="Phobius"/>
    </source>
</evidence>
<feature type="transmembrane region" description="Helical" evidence="5">
    <location>
        <begin position="113"/>
        <end position="134"/>
    </location>
</feature>
<dbReference type="PANTHER" id="PTHR23508:SF10">
    <property type="entry name" value="CARBOXYLIC ACID TRANSPORTER PROTEIN HOMOLOG"/>
    <property type="match status" value="1"/>
</dbReference>
<protein>
    <submittedName>
        <fullName evidence="7">AAHS family 4-hydroxybenzoate transporter-like MFS transporter</fullName>
    </submittedName>
</protein>
<feature type="transmembrane region" description="Helical" evidence="5">
    <location>
        <begin position="22"/>
        <end position="44"/>
    </location>
</feature>
<evidence type="ECO:0000256" key="4">
    <source>
        <dbReference type="ARBA" id="ARBA00023136"/>
    </source>
</evidence>
<feature type="transmembrane region" description="Helical" evidence="5">
    <location>
        <begin position="411"/>
        <end position="429"/>
    </location>
</feature>
<dbReference type="PANTHER" id="PTHR23508">
    <property type="entry name" value="CARBOXYLIC ACID TRANSPORTER PROTEIN HOMOLOG"/>
    <property type="match status" value="1"/>
</dbReference>
<evidence type="ECO:0000256" key="3">
    <source>
        <dbReference type="ARBA" id="ARBA00022989"/>
    </source>
</evidence>
<dbReference type="EMBL" id="RKHY01000001">
    <property type="protein sequence ID" value="ROS44676.1"/>
    <property type="molecule type" value="Genomic_DNA"/>
</dbReference>
<dbReference type="GO" id="GO:0005886">
    <property type="term" value="C:plasma membrane"/>
    <property type="evidence" value="ECO:0007669"/>
    <property type="project" value="UniProtKB-SubCell"/>
</dbReference>
<dbReference type="InterPro" id="IPR011701">
    <property type="entry name" value="MFS"/>
</dbReference>
<evidence type="ECO:0000256" key="1">
    <source>
        <dbReference type="ARBA" id="ARBA00004651"/>
    </source>
</evidence>
<dbReference type="InterPro" id="IPR005829">
    <property type="entry name" value="Sugar_transporter_CS"/>
</dbReference>
<dbReference type="Pfam" id="PF07690">
    <property type="entry name" value="MFS_1"/>
    <property type="match status" value="1"/>
</dbReference>
<feature type="transmembrane region" description="Helical" evidence="5">
    <location>
        <begin position="174"/>
        <end position="196"/>
    </location>
</feature>
<feature type="transmembrane region" description="Helical" evidence="5">
    <location>
        <begin position="284"/>
        <end position="309"/>
    </location>
</feature>
<dbReference type="CDD" id="cd17365">
    <property type="entry name" value="MFS_PcaK_like"/>
    <property type="match status" value="1"/>
</dbReference>
<dbReference type="GO" id="GO:0046943">
    <property type="term" value="F:carboxylic acid transmembrane transporter activity"/>
    <property type="evidence" value="ECO:0007669"/>
    <property type="project" value="TreeGrafter"/>
</dbReference>
<dbReference type="PROSITE" id="PS00216">
    <property type="entry name" value="SUGAR_TRANSPORT_1"/>
    <property type="match status" value="1"/>
</dbReference>
<comment type="subcellular location">
    <subcellularLocation>
        <location evidence="1">Cell membrane</location>
        <topology evidence="1">Multi-pass membrane protein</topology>
    </subcellularLocation>
</comment>
<comment type="caution">
    <text evidence="7">The sequence shown here is derived from an EMBL/GenBank/DDBJ whole genome shotgun (WGS) entry which is preliminary data.</text>
</comment>
<dbReference type="GeneID" id="301848363"/>
<dbReference type="PROSITE" id="PS00217">
    <property type="entry name" value="SUGAR_TRANSPORT_2"/>
    <property type="match status" value="1"/>
</dbReference>
<reference evidence="7 8" key="1">
    <citation type="submission" date="2018-11" db="EMBL/GenBank/DDBJ databases">
        <title>Sequencing the genomes of 1000 actinobacteria strains.</title>
        <authorList>
            <person name="Klenk H.-P."/>
        </authorList>
    </citation>
    <scope>NUCLEOTIDE SEQUENCE [LARGE SCALE GENOMIC DNA]</scope>
    <source>
        <strain evidence="7 8">DSM 44348</strain>
    </source>
</reference>
<evidence type="ECO:0000259" key="6">
    <source>
        <dbReference type="PROSITE" id="PS50850"/>
    </source>
</evidence>
<dbReference type="RefSeq" id="WP_123686609.1">
    <property type="nucleotide sequence ID" value="NZ_RKHY01000001.1"/>
</dbReference>
<accession>A0A3N2H6X9</accession>
<dbReference type="PROSITE" id="PS50850">
    <property type="entry name" value="MFS"/>
    <property type="match status" value="1"/>
</dbReference>
<feature type="transmembrane region" description="Helical" evidence="5">
    <location>
        <begin position="383"/>
        <end position="405"/>
    </location>
</feature>
<feature type="domain" description="Major facilitator superfamily (MFS) profile" evidence="6">
    <location>
        <begin position="22"/>
        <end position="435"/>
    </location>
</feature>
<feature type="transmembrane region" description="Helical" evidence="5">
    <location>
        <begin position="146"/>
        <end position="168"/>
    </location>
</feature>
<dbReference type="InterPro" id="IPR020846">
    <property type="entry name" value="MFS_dom"/>
</dbReference>
<organism evidence="7 8">
    <name type="scientific">Amycolatopsis thermoflava</name>
    <dbReference type="NCBI Taxonomy" id="84480"/>
    <lineage>
        <taxon>Bacteria</taxon>
        <taxon>Bacillati</taxon>
        <taxon>Actinomycetota</taxon>
        <taxon>Actinomycetes</taxon>
        <taxon>Pseudonocardiales</taxon>
        <taxon>Pseudonocardiaceae</taxon>
        <taxon>Amycolatopsis</taxon>
        <taxon>Amycolatopsis methanolica group</taxon>
    </lineage>
</organism>
<keyword evidence="4 5" id="KW-0472">Membrane</keyword>
<sequence>MTSLDLQHVIDRNKVGPLQRKVLLLCLGVVVLDGLDLAVVAYIGPPLLADWGLSKAQLGPVITSGLLGMALGSLVAGPIADRIGRRKIILASMVFFGVMCAATALAPNVVWFSILRLLTGFGLGAALPNATTLVSEYAPVRRRGTMMALTYCGHTLGGAIAGFLTSLVVEVASWHWALVAAGVLPLAYAVVVYFALPESPKYLARQAGREAELLGLVNRIVPENFPPGTRFALNEPAVDAKVRVAGLVARRFRLGTAAIWIGFSAAFFIVYLTNSWMPILMTDIGFSLTAAATMGLLLQAGGTLGNLGIGSAMDRFGMHRTVVAAMGCASVMFVLVAVAPPNVLVLGTLMFVMGMFTNTCGTAFPIIGAAFYPTSIRATGTSWATGVARFGAIGGAAIGTVLVAAGLNYHQVFLSLLIPGAVCILAVIVKGRRARTPAGEPVAGRVSARS</sequence>
<dbReference type="InterPro" id="IPR036259">
    <property type="entry name" value="MFS_trans_sf"/>
</dbReference>
<dbReference type="AlphaFoldDB" id="A0A3N2H6X9"/>
<gene>
    <name evidence="7" type="ORF">EDD35_7123</name>
</gene>
<keyword evidence="8" id="KW-1185">Reference proteome</keyword>